<evidence type="ECO:0000259" key="11">
    <source>
        <dbReference type="Pfam" id="PF08263"/>
    </source>
</evidence>
<evidence type="ECO:0000256" key="2">
    <source>
        <dbReference type="ARBA" id="ARBA00022614"/>
    </source>
</evidence>
<accession>A0ABU6ZSK3</accession>
<dbReference type="SUPFAM" id="SSF52058">
    <property type="entry name" value="L domain-like"/>
    <property type="match status" value="1"/>
</dbReference>
<gene>
    <name evidence="12" type="ORF">PIB30_089201</name>
</gene>
<feature type="signal peptide" evidence="10">
    <location>
        <begin position="1"/>
        <end position="28"/>
    </location>
</feature>
<evidence type="ECO:0000256" key="4">
    <source>
        <dbReference type="ARBA" id="ARBA00022729"/>
    </source>
</evidence>
<proteinExistence type="predicted"/>
<dbReference type="PANTHER" id="PTHR48063">
    <property type="entry name" value="LRR RECEPTOR-LIKE KINASE"/>
    <property type="match status" value="1"/>
</dbReference>
<dbReference type="PANTHER" id="PTHR48063:SF112">
    <property type="entry name" value="RECEPTOR LIKE PROTEIN 30-LIKE"/>
    <property type="match status" value="1"/>
</dbReference>
<keyword evidence="13" id="KW-1185">Reference proteome</keyword>
<evidence type="ECO:0000256" key="6">
    <source>
        <dbReference type="ARBA" id="ARBA00022989"/>
    </source>
</evidence>
<keyword evidence="4 10" id="KW-0732">Signal</keyword>
<evidence type="ECO:0000313" key="12">
    <source>
        <dbReference type="EMBL" id="MED6224967.1"/>
    </source>
</evidence>
<evidence type="ECO:0000256" key="5">
    <source>
        <dbReference type="ARBA" id="ARBA00022737"/>
    </source>
</evidence>
<keyword evidence="5" id="KW-0677">Repeat</keyword>
<dbReference type="InterPro" id="IPR013210">
    <property type="entry name" value="LRR_N_plant-typ"/>
</dbReference>
<dbReference type="Pfam" id="PF08263">
    <property type="entry name" value="LRRNT_2"/>
    <property type="match status" value="1"/>
</dbReference>
<keyword evidence="6" id="KW-1133">Transmembrane helix</keyword>
<feature type="domain" description="Leucine-rich repeat-containing N-terminal plant-type" evidence="11">
    <location>
        <begin position="39"/>
        <end position="75"/>
    </location>
</feature>
<dbReference type="PROSITE" id="PS51450">
    <property type="entry name" value="LRR"/>
    <property type="match status" value="1"/>
</dbReference>
<evidence type="ECO:0000313" key="13">
    <source>
        <dbReference type="Proteomes" id="UP001341840"/>
    </source>
</evidence>
<evidence type="ECO:0000256" key="8">
    <source>
        <dbReference type="ARBA" id="ARBA00023170"/>
    </source>
</evidence>
<dbReference type="Proteomes" id="UP001341840">
    <property type="component" value="Unassembled WGS sequence"/>
</dbReference>
<evidence type="ECO:0000256" key="9">
    <source>
        <dbReference type="ARBA" id="ARBA00023180"/>
    </source>
</evidence>
<reference evidence="12 13" key="1">
    <citation type="journal article" date="2023" name="Plants (Basel)">
        <title>Bridging the Gap: Combining Genomics and Transcriptomics Approaches to Understand Stylosanthes scabra, an Orphan Legume from the Brazilian Caatinga.</title>
        <authorList>
            <person name="Ferreira-Neto J.R.C."/>
            <person name="da Silva M.D."/>
            <person name="Binneck E."/>
            <person name="de Melo N.F."/>
            <person name="da Silva R.H."/>
            <person name="de Melo A.L.T.M."/>
            <person name="Pandolfi V."/>
            <person name="Bustamante F.O."/>
            <person name="Brasileiro-Vidal A.C."/>
            <person name="Benko-Iseppon A.M."/>
        </authorList>
    </citation>
    <scope>NUCLEOTIDE SEQUENCE [LARGE SCALE GENOMIC DNA]</scope>
    <source>
        <tissue evidence="12">Leaves</tissue>
    </source>
</reference>
<evidence type="ECO:0000256" key="7">
    <source>
        <dbReference type="ARBA" id="ARBA00023136"/>
    </source>
</evidence>
<evidence type="ECO:0000256" key="10">
    <source>
        <dbReference type="SAM" id="SignalP"/>
    </source>
</evidence>
<feature type="chain" id="PRO_5047338254" description="Leucine-rich repeat-containing N-terminal plant-type domain-containing protein" evidence="10">
    <location>
        <begin position="29"/>
        <end position="277"/>
    </location>
</feature>
<comment type="subcellular location">
    <subcellularLocation>
        <location evidence="1">Membrane</location>
        <topology evidence="1">Single-pass type I membrane protein</topology>
    </subcellularLocation>
</comment>
<evidence type="ECO:0000256" key="1">
    <source>
        <dbReference type="ARBA" id="ARBA00004479"/>
    </source>
</evidence>
<sequence>MGVRCHISIGACALFLLVVAEIAHCANSSLHLHSPCVERERQALVKFKESLNDPLNLLSSWQGIHCCQWEGISCDDVTGRIVKLDLTTSFERCQRSQPFRDHYNFWETYEFEWKLFGGNPIPMFIGSMQQLRYLSLSNAGFVGKIPKSLGNLTNLHFLDLSGNEFSPPLNINLISELRLLEHLDMGNVYFGQAHNLLQPVSINLTGAPKLRCLGLAGNGLTESALDALQNMTSLVHLDLSHNNLISFPSWSVNFKKLESLDLSWCGLFGSIPKCNFH</sequence>
<keyword evidence="9" id="KW-0325">Glycoprotein</keyword>
<dbReference type="Pfam" id="PF00560">
    <property type="entry name" value="LRR_1"/>
    <property type="match status" value="1"/>
</dbReference>
<comment type="caution">
    <text evidence="12">The sequence shown here is derived from an EMBL/GenBank/DDBJ whole genome shotgun (WGS) entry which is preliminary data.</text>
</comment>
<dbReference type="EMBL" id="JASCZI010273516">
    <property type="protein sequence ID" value="MED6224967.1"/>
    <property type="molecule type" value="Genomic_DNA"/>
</dbReference>
<dbReference type="InterPro" id="IPR046956">
    <property type="entry name" value="RLP23-like"/>
</dbReference>
<dbReference type="InterPro" id="IPR001611">
    <property type="entry name" value="Leu-rich_rpt"/>
</dbReference>
<protein>
    <recommendedName>
        <fullName evidence="11">Leucine-rich repeat-containing N-terminal plant-type domain-containing protein</fullName>
    </recommendedName>
</protein>
<name>A0ABU6ZSK3_9FABA</name>
<dbReference type="InterPro" id="IPR032675">
    <property type="entry name" value="LRR_dom_sf"/>
</dbReference>
<evidence type="ECO:0000256" key="3">
    <source>
        <dbReference type="ARBA" id="ARBA00022692"/>
    </source>
</evidence>
<keyword evidence="8" id="KW-0675">Receptor</keyword>
<keyword evidence="7" id="KW-0472">Membrane</keyword>
<dbReference type="Gene3D" id="3.80.10.10">
    <property type="entry name" value="Ribonuclease Inhibitor"/>
    <property type="match status" value="2"/>
</dbReference>
<organism evidence="12 13">
    <name type="scientific">Stylosanthes scabra</name>
    <dbReference type="NCBI Taxonomy" id="79078"/>
    <lineage>
        <taxon>Eukaryota</taxon>
        <taxon>Viridiplantae</taxon>
        <taxon>Streptophyta</taxon>
        <taxon>Embryophyta</taxon>
        <taxon>Tracheophyta</taxon>
        <taxon>Spermatophyta</taxon>
        <taxon>Magnoliopsida</taxon>
        <taxon>eudicotyledons</taxon>
        <taxon>Gunneridae</taxon>
        <taxon>Pentapetalae</taxon>
        <taxon>rosids</taxon>
        <taxon>fabids</taxon>
        <taxon>Fabales</taxon>
        <taxon>Fabaceae</taxon>
        <taxon>Papilionoideae</taxon>
        <taxon>50 kb inversion clade</taxon>
        <taxon>dalbergioids sensu lato</taxon>
        <taxon>Dalbergieae</taxon>
        <taxon>Pterocarpus clade</taxon>
        <taxon>Stylosanthes</taxon>
    </lineage>
</organism>
<keyword evidence="2" id="KW-0433">Leucine-rich repeat</keyword>
<keyword evidence="3" id="KW-0812">Transmembrane</keyword>
<dbReference type="Pfam" id="PF13855">
    <property type="entry name" value="LRR_8"/>
    <property type="match status" value="1"/>
</dbReference>